<dbReference type="GO" id="GO:0071949">
    <property type="term" value="F:FAD binding"/>
    <property type="evidence" value="ECO:0007669"/>
    <property type="project" value="InterPro"/>
</dbReference>
<evidence type="ECO:0000313" key="7">
    <source>
        <dbReference type="EMBL" id="TKA61854.1"/>
    </source>
</evidence>
<sequence>MSRPQYHVAIIGAGLGGLAAAIGISRAGHKVTIIEQAAVLGEIGAGIQIPPNSSRILKRWGLLPKVEEVSVRPREFVLRSYRDGAVLSKQNMVPYAVEKYGVPYLHVHRADYHKILVDEAQRSGVQIQLGSTVTSIDFEKPSVFIRDKPEFEVDIVIGADGLKSRCREKLLGKPDPPKLTGDLAYRIVVSREDMLKHENLVDLAENPAINYWMGPEAHAVCYLLKGGGLYNIVLICPDNLPEMVNTAKADVREMNEFFAKWDPRLRTLLSIVKETSKWRLQNSEEMKTWSHPSGKFALMGDACHATLPYLAQGAAMAVEDGAVLGALMEKIEHRSQLKDVLVIYERLRKERTTRVVKRSTALRETFHLPDGERQAERDRQLLEEEPFEDYPNRWADPVFQPFLFAYDAHAEVEQAWEVYKKGAFPGTYGQFRANL</sequence>
<dbReference type="GO" id="GO:0004497">
    <property type="term" value="F:monooxygenase activity"/>
    <property type="evidence" value="ECO:0007669"/>
    <property type="project" value="UniProtKB-KW"/>
</dbReference>
<dbReference type="PRINTS" id="PR00420">
    <property type="entry name" value="RNGMNOXGNASE"/>
</dbReference>
<evidence type="ECO:0000259" key="6">
    <source>
        <dbReference type="Pfam" id="PF01494"/>
    </source>
</evidence>
<dbReference type="AlphaFoldDB" id="A0A4U0WG44"/>
<evidence type="ECO:0000256" key="3">
    <source>
        <dbReference type="ARBA" id="ARBA00022827"/>
    </source>
</evidence>
<dbReference type="PANTHER" id="PTHR13789">
    <property type="entry name" value="MONOOXYGENASE"/>
    <property type="match status" value="1"/>
</dbReference>
<accession>A0A4U0WG44</accession>
<organism evidence="7 8">
    <name type="scientific">Cryomyces minteri</name>
    <dbReference type="NCBI Taxonomy" id="331657"/>
    <lineage>
        <taxon>Eukaryota</taxon>
        <taxon>Fungi</taxon>
        <taxon>Dikarya</taxon>
        <taxon>Ascomycota</taxon>
        <taxon>Pezizomycotina</taxon>
        <taxon>Dothideomycetes</taxon>
        <taxon>Dothideomycetes incertae sedis</taxon>
        <taxon>Cryomyces</taxon>
    </lineage>
</organism>
<comment type="caution">
    <text evidence="7">The sequence shown here is derived from an EMBL/GenBank/DDBJ whole genome shotgun (WGS) entry which is preliminary data.</text>
</comment>
<keyword evidence="4" id="KW-0560">Oxidoreductase</keyword>
<keyword evidence="2" id="KW-0285">Flavoprotein</keyword>
<reference evidence="7 8" key="1">
    <citation type="submission" date="2017-03" db="EMBL/GenBank/DDBJ databases">
        <title>Genomes of endolithic fungi from Antarctica.</title>
        <authorList>
            <person name="Coleine C."/>
            <person name="Masonjones S."/>
            <person name="Stajich J.E."/>
        </authorList>
    </citation>
    <scope>NUCLEOTIDE SEQUENCE [LARGE SCALE GENOMIC DNA]</scope>
    <source>
        <strain evidence="7 8">CCFEE 5187</strain>
    </source>
</reference>
<dbReference type="InterPro" id="IPR002938">
    <property type="entry name" value="FAD-bd"/>
</dbReference>
<gene>
    <name evidence="7" type="ORF">B0A49_11351</name>
</gene>
<keyword evidence="3" id="KW-0274">FAD</keyword>
<dbReference type="OrthoDB" id="16820at2759"/>
<comment type="similarity">
    <text evidence="1">Belongs to the paxM FAD-dependent monooxygenase family.</text>
</comment>
<dbReference type="Pfam" id="PF01494">
    <property type="entry name" value="FAD_binding_3"/>
    <property type="match status" value="1"/>
</dbReference>
<proteinExistence type="inferred from homology"/>
<dbReference type="SUPFAM" id="SSF51905">
    <property type="entry name" value="FAD/NAD(P)-binding domain"/>
    <property type="match status" value="1"/>
</dbReference>
<dbReference type="Proteomes" id="UP000308768">
    <property type="component" value="Unassembled WGS sequence"/>
</dbReference>
<dbReference type="SUPFAM" id="SSF54373">
    <property type="entry name" value="FAD-linked reductases, C-terminal domain"/>
    <property type="match status" value="1"/>
</dbReference>
<evidence type="ECO:0000313" key="8">
    <source>
        <dbReference type="Proteomes" id="UP000308768"/>
    </source>
</evidence>
<keyword evidence="8" id="KW-1185">Reference proteome</keyword>
<dbReference type="PANTHER" id="PTHR13789:SF147">
    <property type="entry name" value="PUTATIVE (AFU_ORTHOLOGUE AFUA_2G01950)-RELATED"/>
    <property type="match status" value="1"/>
</dbReference>
<feature type="domain" description="FAD-binding" evidence="6">
    <location>
        <begin position="6"/>
        <end position="359"/>
    </location>
</feature>
<evidence type="ECO:0000256" key="1">
    <source>
        <dbReference type="ARBA" id="ARBA00007992"/>
    </source>
</evidence>
<dbReference type="InterPro" id="IPR050493">
    <property type="entry name" value="FAD-dep_Monooxygenase_BioMet"/>
</dbReference>
<evidence type="ECO:0000256" key="4">
    <source>
        <dbReference type="ARBA" id="ARBA00023002"/>
    </source>
</evidence>
<keyword evidence="5" id="KW-0503">Monooxygenase</keyword>
<evidence type="ECO:0000256" key="2">
    <source>
        <dbReference type="ARBA" id="ARBA00022630"/>
    </source>
</evidence>
<evidence type="ECO:0000256" key="5">
    <source>
        <dbReference type="ARBA" id="ARBA00023033"/>
    </source>
</evidence>
<dbReference type="FunFam" id="3.50.50.60:FF:000115">
    <property type="entry name" value="Salicylate hydroxylase, putative"/>
    <property type="match status" value="1"/>
</dbReference>
<dbReference type="InterPro" id="IPR036188">
    <property type="entry name" value="FAD/NAD-bd_sf"/>
</dbReference>
<dbReference type="EMBL" id="NAJN01001667">
    <property type="protein sequence ID" value="TKA61854.1"/>
    <property type="molecule type" value="Genomic_DNA"/>
</dbReference>
<name>A0A4U0WG44_9PEZI</name>
<dbReference type="Gene3D" id="3.50.50.60">
    <property type="entry name" value="FAD/NAD(P)-binding domain"/>
    <property type="match status" value="1"/>
</dbReference>
<protein>
    <recommendedName>
        <fullName evidence="6">FAD-binding domain-containing protein</fullName>
    </recommendedName>
</protein>
<dbReference type="STRING" id="331657.A0A4U0WG44"/>